<feature type="domain" description="Phytase-like" evidence="1">
    <location>
        <begin position="66"/>
        <end position="308"/>
    </location>
</feature>
<dbReference type="EMBL" id="QXDC01000003">
    <property type="protein sequence ID" value="RIA44011.1"/>
    <property type="molecule type" value="Genomic_DNA"/>
</dbReference>
<keyword evidence="3" id="KW-1185">Reference proteome</keyword>
<evidence type="ECO:0000313" key="2">
    <source>
        <dbReference type="EMBL" id="RIA44011.1"/>
    </source>
</evidence>
<dbReference type="Pfam" id="PF13449">
    <property type="entry name" value="Phytase-like"/>
    <property type="match status" value="1"/>
</dbReference>
<dbReference type="InterPro" id="IPR014567">
    <property type="entry name" value="UCP031900"/>
</dbReference>
<gene>
    <name evidence="2" type="ORF">DFR49_2246</name>
</gene>
<dbReference type="OrthoDB" id="9798693at2"/>
<name>A0A397PED5_9SPHN</name>
<organism evidence="2 3">
    <name type="scientific">Hephaestia caeni</name>
    <dbReference type="NCBI Taxonomy" id="645617"/>
    <lineage>
        <taxon>Bacteria</taxon>
        <taxon>Pseudomonadati</taxon>
        <taxon>Pseudomonadota</taxon>
        <taxon>Alphaproteobacteria</taxon>
        <taxon>Sphingomonadales</taxon>
        <taxon>Sphingomonadaceae</taxon>
        <taxon>Hephaestia</taxon>
    </lineage>
</organism>
<dbReference type="RefSeq" id="WP_119035779.1">
    <property type="nucleotide sequence ID" value="NZ_QXDC01000003.1"/>
</dbReference>
<comment type="caution">
    <text evidence="2">The sequence shown here is derived from an EMBL/GenBank/DDBJ whole genome shotgun (WGS) entry which is preliminary data.</text>
</comment>
<dbReference type="Proteomes" id="UP000266568">
    <property type="component" value="Unassembled WGS sequence"/>
</dbReference>
<evidence type="ECO:0000259" key="1">
    <source>
        <dbReference type="Pfam" id="PF13449"/>
    </source>
</evidence>
<protein>
    <recommendedName>
        <fullName evidence="1">Phytase-like domain-containing protein</fullName>
    </recommendedName>
</protein>
<sequence length="340" mass="37238">MRILFAVLLALVCVPMWNGVPRLPLLGDRAVVHAERVALREGHPEVTRIGQLEWLGGVALTSPDPAFGGFSAMHVAGDRFTLLSDGGNVVRFRMGRDWRITEPHFTNLPDGPGAGWEKLDRDSESLAVDPATGDHWVGFENSNEIWRYDAEFTRALGHVAPPAMHDWPDNGGAESLVRLPSGGIIAISETARWPKTRNRVAIRFDGDPIAAPRRGFRFGLVVPPGFSPSDATLLPDGRLLVLLRRFALPYTFTVKLLLVDSRRIAPGAIVGGTEIATFAPPYIHDNFEAVAATREGSDTIIWIASDDNQSILQRSLLLKFRLIEPAPPGGTGNRRITPTR</sequence>
<reference evidence="2 3" key="1">
    <citation type="submission" date="2018-08" db="EMBL/GenBank/DDBJ databases">
        <title>Genomic Encyclopedia of Type Strains, Phase IV (KMG-IV): sequencing the most valuable type-strain genomes for metagenomic binning, comparative biology and taxonomic classification.</title>
        <authorList>
            <person name="Goeker M."/>
        </authorList>
    </citation>
    <scope>NUCLEOTIDE SEQUENCE [LARGE SCALE GENOMIC DNA]</scope>
    <source>
        <strain evidence="2 3">DSM 25527</strain>
    </source>
</reference>
<accession>A0A397PED5</accession>
<dbReference type="SUPFAM" id="SSF101898">
    <property type="entry name" value="NHL repeat"/>
    <property type="match status" value="1"/>
</dbReference>
<dbReference type="AlphaFoldDB" id="A0A397PED5"/>
<dbReference type="PIRSF" id="PIRSF031900">
    <property type="entry name" value="UCP031900"/>
    <property type="match status" value="1"/>
</dbReference>
<evidence type="ECO:0000313" key="3">
    <source>
        <dbReference type="Proteomes" id="UP000266568"/>
    </source>
</evidence>
<proteinExistence type="predicted"/>
<dbReference type="InterPro" id="IPR027372">
    <property type="entry name" value="Phytase-like_dom"/>
</dbReference>